<dbReference type="AlphaFoldDB" id="A0A9P7EXW7"/>
<feature type="region of interest" description="Disordered" evidence="1">
    <location>
        <begin position="377"/>
        <end position="671"/>
    </location>
</feature>
<dbReference type="OrthoDB" id="2662359at2759"/>
<name>A0A9P7EXW7_9AGAM</name>
<evidence type="ECO:0000256" key="1">
    <source>
        <dbReference type="SAM" id="MobiDB-lite"/>
    </source>
</evidence>
<sequence length="671" mass="75494">MTDHDSASESDTRKQPPLSQEEVTILESYIEQWDSAEPSERKRVSKAAATEAWTKAPAYEAWFRSQGTKRKPSKPPIKIGQKWTERSVVDTLRKKELLEKIQDETGAKPGTKEMINHYTKQLNQLIASLSPDELQEAKETAELWNRQGVPDDVKADIARKKGDDMIHHFATEMWNRAGMRVFIVSAWKNEEGKIHVAGHDYNNEYGGADSFMKTHNWDTILPEWDSYAESAFDGNLDGDAVVTRKKGRQDKTYILQLGDDGYPVLPACDSVDLDTKKAVIRAFLTWHYRKCCGDPKIAIPWKYVIPRYTEIIPAEYLPEGHSLAEPSKLKQVHATQLLQFWYNRQEDGEAHVLEFIGWWDNDKEDMVLAADIDVPVRKPTATTRQPKQRSQSRNRIREQPEQQSTKEISASRPTTKKTQSSKTTQRKGASLPHRSRKGRGPESSADEVNDQPITTAESVDGLDDSEDEIPSQHKATKSTGKSRRRVSMSSSNDTSSDDEQPGKFVDTSKRTNKDVPASPSTPATVNIWPNKMRTAVERPQNAVRKRGRKGVRLESSATAAERTASAPGVQVKRPAQVVNTADVIPAKTQVHKRTAEESLERSPTKRTRRQAAMEQDKGIARQAGKMAGKKQVTEQATDGSPSKRTRSKMSQTGAGKRARKPNSRYNDYVKP</sequence>
<protein>
    <submittedName>
        <fullName evidence="2">Uncharacterized protein</fullName>
    </submittedName>
</protein>
<feature type="compositionally biased region" description="Polar residues" evidence="1">
    <location>
        <begin position="633"/>
        <end position="653"/>
    </location>
</feature>
<dbReference type="EMBL" id="JABBWM010000075">
    <property type="protein sequence ID" value="KAG2095276.1"/>
    <property type="molecule type" value="Genomic_DNA"/>
</dbReference>
<reference evidence="2" key="1">
    <citation type="journal article" date="2020" name="New Phytol.">
        <title>Comparative genomics reveals dynamic genome evolution in host specialist ectomycorrhizal fungi.</title>
        <authorList>
            <person name="Lofgren L.A."/>
            <person name="Nguyen N.H."/>
            <person name="Vilgalys R."/>
            <person name="Ruytinx J."/>
            <person name="Liao H.L."/>
            <person name="Branco S."/>
            <person name="Kuo A."/>
            <person name="LaButti K."/>
            <person name="Lipzen A."/>
            <person name="Andreopoulos W."/>
            <person name="Pangilinan J."/>
            <person name="Riley R."/>
            <person name="Hundley H."/>
            <person name="Na H."/>
            <person name="Barry K."/>
            <person name="Grigoriev I.V."/>
            <person name="Stajich J.E."/>
            <person name="Kennedy P.G."/>
        </authorList>
    </citation>
    <scope>NUCLEOTIDE SEQUENCE</scope>
    <source>
        <strain evidence="2">FC423</strain>
    </source>
</reference>
<dbReference type="Proteomes" id="UP000823399">
    <property type="component" value="Unassembled WGS sequence"/>
</dbReference>
<feature type="compositionally biased region" description="Acidic residues" evidence="1">
    <location>
        <begin position="460"/>
        <end position="469"/>
    </location>
</feature>
<feature type="compositionally biased region" description="Polar residues" evidence="1">
    <location>
        <begin position="401"/>
        <end position="413"/>
    </location>
</feature>
<gene>
    <name evidence="2" type="ORF">F5147DRAFT_656924</name>
</gene>
<feature type="compositionally biased region" description="Basic and acidic residues" evidence="1">
    <location>
        <begin position="1"/>
        <end position="14"/>
    </location>
</feature>
<comment type="caution">
    <text evidence="2">The sequence shown here is derived from an EMBL/GenBank/DDBJ whole genome shotgun (WGS) entry which is preliminary data.</text>
</comment>
<keyword evidence="3" id="KW-1185">Reference proteome</keyword>
<organism evidence="2 3">
    <name type="scientific">Suillus discolor</name>
    <dbReference type="NCBI Taxonomy" id="1912936"/>
    <lineage>
        <taxon>Eukaryota</taxon>
        <taxon>Fungi</taxon>
        <taxon>Dikarya</taxon>
        <taxon>Basidiomycota</taxon>
        <taxon>Agaricomycotina</taxon>
        <taxon>Agaricomycetes</taxon>
        <taxon>Agaricomycetidae</taxon>
        <taxon>Boletales</taxon>
        <taxon>Suillineae</taxon>
        <taxon>Suillaceae</taxon>
        <taxon>Suillus</taxon>
    </lineage>
</organism>
<evidence type="ECO:0000313" key="3">
    <source>
        <dbReference type="Proteomes" id="UP000823399"/>
    </source>
</evidence>
<feature type="region of interest" description="Disordered" evidence="1">
    <location>
        <begin position="1"/>
        <end position="21"/>
    </location>
</feature>
<feature type="compositionally biased region" description="Basic residues" evidence="1">
    <location>
        <begin position="474"/>
        <end position="486"/>
    </location>
</feature>
<accession>A0A9P7EXW7</accession>
<feature type="compositionally biased region" description="Low complexity" evidence="1">
    <location>
        <begin position="554"/>
        <end position="566"/>
    </location>
</feature>
<feature type="compositionally biased region" description="Basic and acidic residues" evidence="1">
    <location>
        <begin position="593"/>
        <end position="603"/>
    </location>
</feature>
<dbReference type="GeneID" id="64696429"/>
<evidence type="ECO:0000313" key="2">
    <source>
        <dbReference type="EMBL" id="KAG2095276.1"/>
    </source>
</evidence>
<proteinExistence type="predicted"/>
<dbReference type="RefSeq" id="XP_041287791.1">
    <property type="nucleotide sequence ID" value="XM_041434170.1"/>
</dbReference>